<protein>
    <recommendedName>
        <fullName evidence="3">GerMN domain-containing protein</fullName>
    </recommendedName>
</protein>
<dbReference type="Pfam" id="PF20420">
    <property type="entry name" value="DUF6702"/>
    <property type="match status" value="1"/>
</dbReference>
<proteinExistence type="predicted"/>
<gene>
    <name evidence="1" type="ORF">N0B16_12735</name>
</gene>
<name>A0ABT2W3K7_9FLAO</name>
<comment type="caution">
    <text evidence="1">The sequence shown here is derived from an EMBL/GenBank/DDBJ whole genome shotgun (WGS) entry which is preliminary data.</text>
</comment>
<evidence type="ECO:0000313" key="1">
    <source>
        <dbReference type="EMBL" id="MCU7615305.1"/>
    </source>
</evidence>
<reference evidence="2" key="1">
    <citation type="submission" date="2023-07" db="EMBL/GenBank/DDBJ databases">
        <title>Chryseobacterium sp. GMJ5 Genome sequencing and assembly.</title>
        <authorList>
            <person name="Jung Y."/>
        </authorList>
    </citation>
    <scope>NUCLEOTIDE SEQUENCE [LARGE SCALE GENOMIC DNA]</scope>
    <source>
        <strain evidence="2">GMJ5</strain>
    </source>
</reference>
<sequence length="166" mass="19664">MKNIGLFLLSFFLFLSFTDEKHPYHVGSVEINYNSTSKTFEITGRFFLDDLEDALHKKYDKPLHFNDAKYKIQLNEALKNYSSEYLKLKTGNKFLKVSYIGYEEDNESVNIFLESEKIENPKKIEAAVSFLYNLFDDQINIVHIIVKGKRKSEKLTYPNRYLYQQF</sequence>
<evidence type="ECO:0000313" key="2">
    <source>
        <dbReference type="Proteomes" id="UP001208114"/>
    </source>
</evidence>
<accession>A0ABT2W3K7</accession>
<keyword evidence="2" id="KW-1185">Reference proteome</keyword>
<dbReference type="InterPro" id="IPR046525">
    <property type="entry name" value="DUF6702"/>
</dbReference>
<dbReference type="EMBL" id="JAOTEN010000004">
    <property type="protein sequence ID" value="MCU7615305.1"/>
    <property type="molecule type" value="Genomic_DNA"/>
</dbReference>
<evidence type="ECO:0008006" key="3">
    <source>
        <dbReference type="Google" id="ProtNLM"/>
    </source>
</evidence>
<organism evidence="1 2">
    <name type="scientific">Chryseobacterium gilvum</name>
    <dbReference type="NCBI Taxonomy" id="2976534"/>
    <lineage>
        <taxon>Bacteria</taxon>
        <taxon>Pseudomonadati</taxon>
        <taxon>Bacteroidota</taxon>
        <taxon>Flavobacteriia</taxon>
        <taxon>Flavobacteriales</taxon>
        <taxon>Weeksellaceae</taxon>
        <taxon>Chryseobacterium group</taxon>
        <taxon>Chryseobacterium</taxon>
    </lineage>
</organism>
<dbReference type="RefSeq" id="WP_262991326.1">
    <property type="nucleotide sequence ID" value="NZ_JAOTEN010000004.1"/>
</dbReference>
<dbReference type="Proteomes" id="UP001208114">
    <property type="component" value="Unassembled WGS sequence"/>
</dbReference>